<evidence type="ECO:0000256" key="3">
    <source>
        <dbReference type="ARBA" id="ARBA00023082"/>
    </source>
</evidence>
<organism evidence="8 10">
    <name type="scientific">Bacteroides thetaiotaomicron</name>
    <dbReference type="NCBI Taxonomy" id="818"/>
    <lineage>
        <taxon>Bacteria</taxon>
        <taxon>Pseudomonadati</taxon>
        <taxon>Bacteroidota</taxon>
        <taxon>Bacteroidia</taxon>
        <taxon>Bacteroidales</taxon>
        <taxon>Bacteroidaceae</taxon>
        <taxon>Bacteroides</taxon>
    </lineage>
</organism>
<dbReference type="InterPro" id="IPR013325">
    <property type="entry name" value="RNA_pol_sigma_r2"/>
</dbReference>
<gene>
    <name evidence="7" type="primary">sigX_3</name>
    <name evidence="7" type="ORF">ERS852557_03005</name>
    <name evidence="8" type="ORF">GAN59_19285</name>
</gene>
<dbReference type="SUPFAM" id="SSF88946">
    <property type="entry name" value="Sigma2 domain of RNA polymerase sigma factors"/>
    <property type="match status" value="1"/>
</dbReference>
<accession>A0A0P0F6U8</accession>
<dbReference type="Pfam" id="PF08281">
    <property type="entry name" value="Sigma70_r4_2"/>
    <property type="match status" value="1"/>
</dbReference>
<reference evidence="7 9" key="1">
    <citation type="submission" date="2015-09" db="EMBL/GenBank/DDBJ databases">
        <authorList>
            <consortium name="Pathogen Informatics"/>
        </authorList>
    </citation>
    <scope>NUCLEOTIDE SEQUENCE [LARGE SCALE GENOMIC DNA]</scope>
    <source>
        <strain evidence="7 9">2789STDY5834945</strain>
    </source>
</reference>
<evidence type="ECO:0000313" key="8">
    <source>
        <dbReference type="EMBL" id="KAB4470617.1"/>
    </source>
</evidence>
<dbReference type="RefSeq" id="WP_016268625.1">
    <property type="nucleotide sequence ID" value="NZ_CAXTFL010000035.1"/>
</dbReference>
<dbReference type="GO" id="GO:0006352">
    <property type="term" value="P:DNA-templated transcription initiation"/>
    <property type="evidence" value="ECO:0007669"/>
    <property type="project" value="InterPro"/>
</dbReference>
<dbReference type="NCBIfam" id="TIGR02937">
    <property type="entry name" value="sigma70-ECF"/>
    <property type="match status" value="1"/>
</dbReference>
<evidence type="ECO:0000259" key="6">
    <source>
        <dbReference type="Pfam" id="PF08281"/>
    </source>
</evidence>
<dbReference type="Gene3D" id="1.10.1740.10">
    <property type="match status" value="1"/>
</dbReference>
<reference evidence="8 10" key="2">
    <citation type="journal article" date="2019" name="Nat. Med.">
        <title>A library of human gut bacterial isolates paired with longitudinal multiomics data enables mechanistic microbiome research.</title>
        <authorList>
            <person name="Poyet M."/>
            <person name="Groussin M."/>
            <person name="Gibbons S.M."/>
            <person name="Avila-Pacheco J."/>
            <person name="Jiang X."/>
            <person name="Kearney S.M."/>
            <person name="Perrotta A.R."/>
            <person name="Berdy B."/>
            <person name="Zhao S."/>
            <person name="Lieberman T.D."/>
            <person name="Swanson P.K."/>
            <person name="Smith M."/>
            <person name="Roesemann S."/>
            <person name="Alexander J.E."/>
            <person name="Rich S.A."/>
            <person name="Livny J."/>
            <person name="Vlamakis H."/>
            <person name="Clish C."/>
            <person name="Bullock K."/>
            <person name="Deik A."/>
            <person name="Scott J."/>
            <person name="Pierce K.A."/>
            <person name="Xavier R.J."/>
            <person name="Alm E.J."/>
        </authorList>
    </citation>
    <scope>NUCLEOTIDE SEQUENCE [LARGE SCALE GENOMIC DNA]</scope>
    <source>
        <strain evidence="8 10">BIOML-A156</strain>
    </source>
</reference>
<evidence type="ECO:0000313" key="7">
    <source>
        <dbReference type="EMBL" id="CUQ21123.1"/>
    </source>
</evidence>
<evidence type="ECO:0000313" key="10">
    <source>
        <dbReference type="Proteomes" id="UP000488521"/>
    </source>
</evidence>
<dbReference type="PANTHER" id="PTHR43133">
    <property type="entry name" value="RNA POLYMERASE ECF-TYPE SIGMA FACTO"/>
    <property type="match status" value="1"/>
</dbReference>
<dbReference type="EMBL" id="CZBI01000004">
    <property type="protein sequence ID" value="CUQ21123.1"/>
    <property type="molecule type" value="Genomic_DNA"/>
</dbReference>
<name>A0A0P0F6U8_BACT4</name>
<dbReference type="PATRIC" id="fig|818.23.peg.870"/>
<dbReference type="GO" id="GO:0003677">
    <property type="term" value="F:DNA binding"/>
    <property type="evidence" value="ECO:0007669"/>
    <property type="project" value="InterPro"/>
</dbReference>
<comment type="similarity">
    <text evidence="1">Belongs to the sigma-70 factor family. ECF subfamily.</text>
</comment>
<evidence type="ECO:0000313" key="9">
    <source>
        <dbReference type="Proteomes" id="UP000095541"/>
    </source>
</evidence>
<dbReference type="InterPro" id="IPR013324">
    <property type="entry name" value="RNA_pol_sigma_r3/r4-like"/>
</dbReference>
<dbReference type="PANTHER" id="PTHR43133:SF45">
    <property type="entry name" value="RNA POLYMERASE ECF-TYPE SIGMA FACTOR"/>
    <property type="match status" value="1"/>
</dbReference>
<dbReference type="InterPro" id="IPR014284">
    <property type="entry name" value="RNA_pol_sigma-70_dom"/>
</dbReference>
<dbReference type="InterPro" id="IPR007627">
    <property type="entry name" value="RNA_pol_sigma70_r2"/>
</dbReference>
<evidence type="ECO:0000256" key="4">
    <source>
        <dbReference type="ARBA" id="ARBA00023163"/>
    </source>
</evidence>
<dbReference type="GO" id="GO:0016987">
    <property type="term" value="F:sigma factor activity"/>
    <property type="evidence" value="ECO:0007669"/>
    <property type="project" value="UniProtKB-KW"/>
</dbReference>
<keyword evidence="2" id="KW-0805">Transcription regulation</keyword>
<evidence type="ECO:0000256" key="2">
    <source>
        <dbReference type="ARBA" id="ARBA00023015"/>
    </source>
</evidence>
<sequence length="164" mass="19544">MEEEFIELINRYQGILQKICNIYFYQHPFREDYYQEILIRLWKAYPKFKQESTVSTWLYRVTLNAAIDLVRKESVQPVYKELSTQEYAIRDSHPEENTATDKKEQLYQAINRLSEIEKAIIILYLEGYEYKEIAAVIGISESNVGVKINRIKKQLIKQLNNGRQ</sequence>
<dbReference type="Proteomes" id="UP000488521">
    <property type="component" value="Unassembled WGS sequence"/>
</dbReference>
<dbReference type="Proteomes" id="UP000095541">
    <property type="component" value="Unassembled WGS sequence"/>
</dbReference>
<dbReference type="Gene3D" id="1.10.10.10">
    <property type="entry name" value="Winged helix-like DNA-binding domain superfamily/Winged helix DNA-binding domain"/>
    <property type="match status" value="1"/>
</dbReference>
<dbReference type="AlphaFoldDB" id="A0A0P0F6U8"/>
<evidence type="ECO:0000259" key="5">
    <source>
        <dbReference type="Pfam" id="PF04542"/>
    </source>
</evidence>
<dbReference type="InterPro" id="IPR013249">
    <property type="entry name" value="RNA_pol_sigma70_r4_t2"/>
</dbReference>
<dbReference type="SUPFAM" id="SSF88659">
    <property type="entry name" value="Sigma3 and sigma4 domains of RNA polymerase sigma factors"/>
    <property type="match status" value="1"/>
</dbReference>
<dbReference type="InterPro" id="IPR036388">
    <property type="entry name" value="WH-like_DNA-bd_sf"/>
</dbReference>
<keyword evidence="4" id="KW-0804">Transcription</keyword>
<proteinExistence type="inferred from homology"/>
<dbReference type="EMBL" id="WCRS01000017">
    <property type="protein sequence ID" value="KAB4470617.1"/>
    <property type="molecule type" value="Genomic_DNA"/>
</dbReference>
<dbReference type="InterPro" id="IPR039425">
    <property type="entry name" value="RNA_pol_sigma-70-like"/>
</dbReference>
<dbReference type="Pfam" id="PF04542">
    <property type="entry name" value="Sigma70_r2"/>
    <property type="match status" value="1"/>
</dbReference>
<feature type="domain" description="RNA polymerase sigma factor 70 region 4 type 2" evidence="6">
    <location>
        <begin position="104"/>
        <end position="155"/>
    </location>
</feature>
<evidence type="ECO:0000256" key="1">
    <source>
        <dbReference type="ARBA" id="ARBA00010641"/>
    </source>
</evidence>
<keyword evidence="3" id="KW-0731">Sigma factor</keyword>
<dbReference type="KEGG" id="btho:Btheta7330_00856"/>
<dbReference type="CDD" id="cd06171">
    <property type="entry name" value="Sigma70_r4"/>
    <property type="match status" value="1"/>
</dbReference>
<feature type="domain" description="RNA polymerase sigma-70 region 2" evidence="5">
    <location>
        <begin position="8"/>
        <end position="74"/>
    </location>
</feature>
<protein>
    <submittedName>
        <fullName evidence="7">RNA polymerase ECF-type sigma factor</fullName>
    </submittedName>
    <submittedName>
        <fullName evidence="8">RNA polymerase sigma factor</fullName>
    </submittedName>
</protein>